<accession>A0AAN8EX08</accession>
<feature type="non-terminal residue" evidence="6">
    <location>
        <position position="1"/>
    </location>
</feature>
<keyword evidence="3 5" id="KW-1133">Transmembrane helix</keyword>
<gene>
    <name evidence="6" type="ORF">GCK32_016012</name>
</gene>
<dbReference type="InterPro" id="IPR000276">
    <property type="entry name" value="GPCR_Rhodpsn"/>
</dbReference>
<dbReference type="GO" id="GO:0004930">
    <property type="term" value="F:G protein-coupled receptor activity"/>
    <property type="evidence" value="ECO:0007669"/>
    <property type="project" value="InterPro"/>
</dbReference>
<evidence type="ECO:0000313" key="7">
    <source>
        <dbReference type="Proteomes" id="UP001331761"/>
    </source>
</evidence>
<feature type="transmembrane region" description="Helical" evidence="5">
    <location>
        <begin position="128"/>
        <end position="145"/>
    </location>
</feature>
<reference evidence="6 7" key="1">
    <citation type="submission" date="2019-10" db="EMBL/GenBank/DDBJ databases">
        <title>Assembly and Annotation for the nematode Trichostrongylus colubriformis.</title>
        <authorList>
            <person name="Martin J."/>
        </authorList>
    </citation>
    <scope>NUCLEOTIDE SEQUENCE [LARGE SCALE GENOMIC DNA]</scope>
    <source>
        <strain evidence="6">G859</strain>
        <tissue evidence="6">Whole worm</tissue>
    </source>
</reference>
<dbReference type="AlphaFoldDB" id="A0AAN8EX08"/>
<evidence type="ECO:0000256" key="1">
    <source>
        <dbReference type="ARBA" id="ARBA00004370"/>
    </source>
</evidence>
<dbReference type="Gene3D" id="1.20.1070.10">
    <property type="entry name" value="Rhodopsin 7-helix transmembrane proteins"/>
    <property type="match status" value="1"/>
</dbReference>
<evidence type="ECO:0000256" key="2">
    <source>
        <dbReference type="ARBA" id="ARBA00022692"/>
    </source>
</evidence>
<organism evidence="6 7">
    <name type="scientific">Trichostrongylus colubriformis</name>
    <name type="common">Black scour worm</name>
    <dbReference type="NCBI Taxonomy" id="6319"/>
    <lineage>
        <taxon>Eukaryota</taxon>
        <taxon>Metazoa</taxon>
        <taxon>Ecdysozoa</taxon>
        <taxon>Nematoda</taxon>
        <taxon>Chromadorea</taxon>
        <taxon>Rhabditida</taxon>
        <taxon>Rhabditina</taxon>
        <taxon>Rhabditomorpha</taxon>
        <taxon>Strongyloidea</taxon>
        <taxon>Trichostrongylidae</taxon>
        <taxon>Trichostrongylus</taxon>
    </lineage>
</organism>
<keyword evidence="4 5" id="KW-0472">Membrane</keyword>
<proteinExistence type="predicted"/>
<evidence type="ECO:0000256" key="5">
    <source>
        <dbReference type="SAM" id="Phobius"/>
    </source>
</evidence>
<feature type="transmembrane region" description="Helical" evidence="5">
    <location>
        <begin position="78"/>
        <end position="99"/>
    </location>
</feature>
<evidence type="ECO:0000313" key="6">
    <source>
        <dbReference type="EMBL" id="KAK5968501.1"/>
    </source>
</evidence>
<protein>
    <submittedName>
        <fullName evidence="6">7TM GPCR domain containing protein</fullName>
    </submittedName>
</protein>
<dbReference type="GO" id="GO:0016020">
    <property type="term" value="C:membrane"/>
    <property type="evidence" value="ECO:0007669"/>
    <property type="project" value="UniProtKB-SubCell"/>
</dbReference>
<comment type="caution">
    <text evidence="6">The sequence shown here is derived from an EMBL/GenBank/DDBJ whole genome shotgun (WGS) entry which is preliminary data.</text>
</comment>
<dbReference type="InterPro" id="IPR047130">
    <property type="entry name" value="7TM_GPCR_Srsx_nematod"/>
</dbReference>
<dbReference type="EMBL" id="WIXE01021310">
    <property type="protein sequence ID" value="KAK5968501.1"/>
    <property type="molecule type" value="Genomic_DNA"/>
</dbReference>
<dbReference type="SMART" id="SM01381">
    <property type="entry name" value="7TM_GPCR_Srsx"/>
    <property type="match status" value="1"/>
</dbReference>
<dbReference type="InterPro" id="IPR019424">
    <property type="entry name" value="7TM_GPCR_Srsx"/>
</dbReference>
<sequence>PLDKMGESTMTYIRWCVVSEILFFNIVGVFGNVQLLWTTYRKNATHSKPAVVILLTAIDLLFALLFPIRYRLFPTKPYVVAFILIGSCYASTFAVWGWIARDDDVIPFCNPPLGLAPHVSRMWSSTNVIINSMVVLVYGVIITLVHVKGVSSAYQENRRVLRRLKVIVIIFVCSWYIALLGVNFGYVLGFSPDALAIWQSNMVLFALVCYSQTFYVCIWRSPEYLTAFKEQLCIMMCKKQKRQRREMTRTTTTRIRPQIVLALDSK</sequence>
<dbReference type="SUPFAM" id="SSF81321">
    <property type="entry name" value="Family A G protein-coupled receptor-like"/>
    <property type="match status" value="1"/>
</dbReference>
<feature type="transmembrane region" description="Helical" evidence="5">
    <location>
        <begin position="12"/>
        <end position="37"/>
    </location>
</feature>
<dbReference type="PANTHER" id="PTHR23360">
    <property type="entry name" value="G-PROTEIN COUPLED RECEPTORS FAMILY 1 PROFILE DOMAIN-CONTAINING PROTEIN-RELATED"/>
    <property type="match status" value="1"/>
</dbReference>
<evidence type="ECO:0000256" key="4">
    <source>
        <dbReference type="ARBA" id="ARBA00023136"/>
    </source>
</evidence>
<comment type="subcellular location">
    <subcellularLocation>
        <location evidence="1">Membrane</location>
    </subcellularLocation>
</comment>
<dbReference type="PANTHER" id="PTHR23360:SF37">
    <property type="entry name" value="G-PROTEIN COUPLED RECEPTORS FAMILY 1 PROFILE DOMAIN-CONTAINING PROTEIN"/>
    <property type="match status" value="1"/>
</dbReference>
<dbReference type="Proteomes" id="UP001331761">
    <property type="component" value="Unassembled WGS sequence"/>
</dbReference>
<evidence type="ECO:0000256" key="3">
    <source>
        <dbReference type="ARBA" id="ARBA00022989"/>
    </source>
</evidence>
<feature type="transmembrane region" description="Helical" evidence="5">
    <location>
        <begin position="195"/>
        <end position="219"/>
    </location>
</feature>
<name>A0AAN8EX08_TRICO</name>
<keyword evidence="7" id="KW-1185">Reference proteome</keyword>
<feature type="transmembrane region" description="Helical" evidence="5">
    <location>
        <begin position="166"/>
        <end position="189"/>
    </location>
</feature>
<feature type="transmembrane region" description="Helical" evidence="5">
    <location>
        <begin position="49"/>
        <end position="66"/>
    </location>
</feature>
<dbReference type="Pfam" id="PF10320">
    <property type="entry name" value="7TM_GPCR_Srsx"/>
    <property type="match status" value="1"/>
</dbReference>
<keyword evidence="2 5" id="KW-0812">Transmembrane</keyword>